<evidence type="ECO:0000313" key="3">
    <source>
        <dbReference type="Proteomes" id="UP000320475"/>
    </source>
</evidence>
<protein>
    <recommendedName>
        <fullName evidence="4">Secreted protein</fullName>
    </recommendedName>
</protein>
<reference evidence="2 3" key="1">
    <citation type="journal article" date="2019" name="Sci. Rep.">
        <title>Comparative genomics of chytrid fungi reveal insights into the obligate biotrophic and pathogenic lifestyle of Synchytrium endobioticum.</title>
        <authorList>
            <person name="van de Vossenberg B.T.L.H."/>
            <person name="Warris S."/>
            <person name="Nguyen H.D.T."/>
            <person name="van Gent-Pelzer M.P.E."/>
            <person name="Joly D.L."/>
            <person name="van de Geest H.C."/>
            <person name="Bonants P.J.M."/>
            <person name="Smith D.S."/>
            <person name="Levesque C.A."/>
            <person name="van der Lee T.A.J."/>
        </authorList>
    </citation>
    <scope>NUCLEOTIDE SEQUENCE [LARGE SCALE GENOMIC DNA]</scope>
    <source>
        <strain evidence="2 3">LEV6574</strain>
    </source>
</reference>
<comment type="caution">
    <text evidence="2">The sequence shown here is derived from an EMBL/GenBank/DDBJ whole genome shotgun (WGS) entry which is preliminary data.</text>
</comment>
<dbReference type="AlphaFoldDB" id="A0A507BQX8"/>
<dbReference type="EMBL" id="QEAM01001252">
    <property type="protein sequence ID" value="TPX29998.1"/>
    <property type="molecule type" value="Genomic_DNA"/>
</dbReference>
<feature type="chain" id="PRO_5021453564" description="Secreted protein" evidence="1">
    <location>
        <begin position="24"/>
        <end position="223"/>
    </location>
</feature>
<accession>A0A507BQX8</accession>
<dbReference type="Proteomes" id="UP000320475">
    <property type="component" value="Unassembled WGS sequence"/>
</dbReference>
<evidence type="ECO:0000256" key="1">
    <source>
        <dbReference type="SAM" id="SignalP"/>
    </source>
</evidence>
<evidence type="ECO:0000313" key="2">
    <source>
        <dbReference type="EMBL" id="TPX29998.1"/>
    </source>
</evidence>
<feature type="signal peptide" evidence="1">
    <location>
        <begin position="1"/>
        <end position="23"/>
    </location>
</feature>
<proteinExistence type="predicted"/>
<gene>
    <name evidence="2" type="ORF">SeLEV6574_g08654</name>
</gene>
<name>A0A507BQX8_9FUNG</name>
<sequence length="223" mass="25193">MSTLSKILIVILIVVFLVHCIQAADSEIAKKKMRKLSSYLLGRRLTRITEKTTNAQNNHDHVSLCTSMKRLQHSLVVRRSYVPQDSPLAIDELSRAPAPGDSRERLNCVMEYNAYQYEFCESMRFIILNAQGLPLDQNQYDIKRDSRILAEMMKDYLSLEVLYAVALGEVAPHLQTILKPRGETGHENARTTLVNDLRAERARIVGLINGIRANPTSVSVDDA</sequence>
<feature type="non-terminal residue" evidence="2">
    <location>
        <position position="223"/>
    </location>
</feature>
<organism evidence="2 3">
    <name type="scientific">Synchytrium endobioticum</name>
    <dbReference type="NCBI Taxonomy" id="286115"/>
    <lineage>
        <taxon>Eukaryota</taxon>
        <taxon>Fungi</taxon>
        <taxon>Fungi incertae sedis</taxon>
        <taxon>Chytridiomycota</taxon>
        <taxon>Chytridiomycota incertae sedis</taxon>
        <taxon>Chytridiomycetes</taxon>
        <taxon>Synchytriales</taxon>
        <taxon>Synchytriaceae</taxon>
        <taxon>Synchytrium</taxon>
    </lineage>
</organism>
<evidence type="ECO:0008006" key="4">
    <source>
        <dbReference type="Google" id="ProtNLM"/>
    </source>
</evidence>
<keyword evidence="1" id="KW-0732">Signal</keyword>